<evidence type="ECO:0000313" key="3">
    <source>
        <dbReference type="Proteomes" id="UP001188597"/>
    </source>
</evidence>
<name>A0AA89BE41_9ASTE</name>
<dbReference type="Pfam" id="PF02519">
    <property type="entry name" value="Auxin_inducible"/>
    <property type="match status" value="3"/>
</dbReference>
<proteinExistence type="inferred from homology"/>
<dbReference type="EMBL" id="JAVXUP010000115">
    <property type="protein sequence ID" value="KAK3037723.1"/>
    <property type="molecule type" value="Genomic_DNA"/>
</dbReference>
<dbReference type="PANTHER" id="PTHR31175">
    <property type="entry name" value="AUXIN-RESPONSIVE FAMILY PROTEIN"/>
    <property type="match status" value="1"/>
</dbReference>
<keyword evidence="3" id="KW-1185">Reference proteome</keyword>
<dbReference type="AlphaFoldDB" id="A0AA89BE41"/>
<dbReference type="Proteomes" id="UP001188597">
    <property type="component" value="Unassembled WGS sequence"/>
</dbReference>
<protein>
    <submittedName>
        <fullName evidence="2">Uncharacterized protein</fullName>
    </submittedName>
</protein>
<dbReference type="GO" id="GO:0009733">
    <property type="term" value="P:response to auxin"/>
    <property type="evidence" value="ECO:0007669"/>
    <property type="project" value="InterPro"/>
</dbReference>
<comment type="similarity">
    <text evidence="1">Belongs to the ARG7 family.</text>
</comment>
<reference evidence="2" key="1">
    <citation type="submission" date="2022-12" db="EMBL/GenBank/DDBJ databases">
        <title>Draft genome assemblies for two species of Escallonia (Escalloniales).</title>
        <authorList>
            <person name="Chanderbali A."/>
            <person name="Dervinis C."/>
            <person name="Anghel I."/>
            <person name="Soltis D."/>
            <person name="Soltis P."/>
            <person name="Zapata F."/>
        </authorList>
    </citation>
    <scope>NUCLEOTIDE SEQUENCE</scope>
    <source>
        <strain evidence="2">UCBG64.0493</strain>
        <tissue evidence="2">Leaf</tissue>
    </source>
</reference>
<accession>A0AA89BE41</accession>
<dbReference type="PANTHER" id="PTHR31175:SF65">
    <property type="entry name" value="AUXIN-RESPONSIVE PROTEIN SAUR66-LIKE"/>
    <property type="match status" value="1"/>
</dbReference>
<gene>
    <name evidence="2" type="ORF">RJ639_031094</name>
</gene>
<evidence type="ECO:0000256" key="1">
    <source>
        <dbReference type="ARBA" id="ARBA00006974"/>
    </source>
</evidence>
<sequence>MTTSHRSLVPNQHMVLQPMNTNKWISTTDGRGREFIFPRNNVDGELDSFGTPLVADKCYFVVYSNDGRRFVIPLVYLNHEVLRQLLKMSEEEFGLPGGGPITLPCDAFLMEYIISLIRRGVADDLEKALLTSVCRSRCTSNQDIMINSKKLIKMARKWQRVTAIQRKIISLSGSSASVTDKGHFVVYSTDRKRYVLPSVYLDKYIFKELSKVSEEEYGLATDGPIVFPCDAVFMDYAITLIQKRTTQDVEKALLLSIANRCSSYFLHQQEANQRLLLCGKPIGPNMSSTTLQVEESYGTERHPALRCVDFRTEPTMPTSPRSLVPNQHMVLQPMSPNKIIAATEGLQPARDGRRFVIPLVYLNNEVLMQLLKMSEEEFGLPGDGPITLPCDAFLLEYIISLIHRGVAEDLEKALLMSICQGRCQLSFLQQGLTNQQLLVY</sequence>
<evidence type="ECO:0000313" key="2">
    <source>
        <dbReference type="EMBL" id="KAK3037723.1"/>
    </source>
</evidence>
<comment type="caution">
    <text evidence="2">The sequence shown here is derived from an EMBL/GenBank/DDBJ whole genome shotgun (WGS) entry which is preliminary data.</text>
</comment>
<organism evidence="2 3">
    <name type="scientific">Escallonia herrerae</name>
    <dbReference type="NCBI Taxonomy" id="1293975"/>
    <lineage>
        <taxon>Eukaryota</taxon>
        <taxon>Viridiplantae</taxon>
        <taxon>Streptophyta</taxon>
        <taxon>Embryophyta</taxon>
        <taxon>Tracheophyta</taxon>
        <taxon>Spermatophyta</taxon>
        <taxon>Magnoliopsida</taxon>
        <taxon>eudicotyledons</taxon>
        <taxon>Gunneridae</taxon>
        <taxon>Pentapetalae</taxon>
        <taxon>asterids</taxon>
        <taxon>campanulids</taxon>
        <taxon>Escalloniales</taxon>
        <taxon>Escalloniaceae</taxon>
        <taxon>Escallonia</taxon>
    </lineage>
</organism>
<dbReference type="InterPro" id="IPR003676">
    <property type="entry name" value="SAUR_fam"/>
</dbReference>